<keyword evidence="4" id="KW-1185">Reference proteome</keyword>
<evidence type="ECO:0000313" key="4">
    <source>
        <dbReference type="Proteomes" id="UP000070501"/>
    </source>
</evidence>
<sequence length="660" mass="70601">MTASTLRSTSDSHLFDIICNRAGIAPSDLSAEDKYALLHDEQTQYLWAQLQARIQGHAHNNDSSERRPGPNSQQQLAEFARVAAVQSIHDQASLTPDRIAQAEAELENLNRKTQSLVDTLRSHNTRLAAIGDAGFGNSSSSSDGARSALSAKAGELTARKQALDEECEQLAAHADQRLDRYLGGASQDKQRSNGVESSNGRPSGASEALRETFDGLLGPHDRILEKLDALCTELQFDDSDQKAMLADARRLSNEIIFAIVAHQRMVLDIVFIQACKSYQRSPLGHAAKHAVRAADDEREAIVTDLRSLWDEVVPVAHMAVEKQLVGPIMKSRGRESDMRDERYALIASYTSAMLRYMNEHLAEFAGRIRTLVAQHRALVKTFQIFKDRTASGNKIENTNLTSNTPATETKVSQAAADRRKPGRLAAGAAAAKSTTTTTSTPLDDLLSAIEALGVSLPPGAYSSDQQVDTAGLARHLDRQIQRRAAKSAVLAADMQALFEATAKAGVSDPLEAAGMLADSLVAECSGGLRPVAESNGDEAPAFNSSSDGGGLFFADTELEKIIGDEARSVARIADDFRRLLREVNPGGNSDAGLEPGDFVTNAYRSSTAAGGTSAQGGHGGMPSRGQQQPQQRHQLRDPKIHEIIEKWGAGGGGGGVGVGG</sequence>
<dbReference type="EMBL" id="KQ964257">
    <property type="protein sequence ID" value="KXJ88914.1"/>
    <property type="molecule type" value="Genomic_DNA"/>
</dbReference>
<feature type="region of interest" description="Disordered" evidence="2">
    <location>
        <begin position="184"/>
        <end position="207"/>
    </location>
</feature>
<dbReference type="OrthoDB" id="5314201at2759"/>
<proteinExistence type="predicted"/>
<feature type="compositionally biased region" description="Low complexity" evidence="2">
    <location>
        <begin position="423"/>
        <end position="439"/>
    </location>
</feature>
<dbReference type="Proteomes" id="UP000070501">
    <property type="component" value="Unassembled WGS sequence"/>
</dbReference>
<feature type="coiled-coil region" evidence="1">
    <location>
        <begin position="146"/>
        <end position="173"/>
    </location>
</feature>
<dbReference type="InParanoid" id="A0A136IV46"/>
<protein>
    <submittedName>
        <fullName evidence="3">Uncharacterized protein</fullName>
    </submittedName>
</protein>
<feature type="compositionally biased region" description="Polar residues" evidence="2">
    <location>
        <begin position="394"/>
        <end position="412"/>
    </location>
</feature>
<evidence type="ECO:0000256" key="2">
    <source>
        <dbReference type="SAM" id="MobiDB-lite"/>
    </source>
</evidence>
<feature type="region of interest" description="Disordered" evidence="2">
    <location>
        <begin position="607"/>
        <end position="636"/>
    </location>
</feature>
<name>A0A136IV46_9PEZI</name>
<evidence type="ECO:0000313" key="3">
    <source>
        <dbReference type="EMBL" id="KXJ88914.1"/>
    </source>
</evidence>
<accession>A0A136IV46</accession>
<feature type="compositionally biased region" description="Polar residues" evidence="2">
    <location>
        <begin position="192"/>
        <end position="201"/>
    </location>
</feature>
<reference evidence="4" key="1">
    <citation type="submission" date="2016-02" db="EMBL/GenBank/DDBJ databases">
        <title>Draft genome sequence of Microdochium bolleyi, a fungal endophyte of beachgrass.</title>
        <authorList>
            <consortium name="DOE Joint Genome Institute"/>
            <person name="David A.S."/>
            <person name="May G."/>
            <person name="Haridas S."/>
            <person name="Lim J."/>
            <person name="Wang M."/>
            <person name="Labutti K."/>
            <person name="Lipzen A."/>
            <person name="Barry K."/>
            <person name="Grigoriev I.V."/>
        </authorList>
    </citation>
    <scope>NUCLEOTIDE SEQUENCE [LARGE SCALE GENOMIC DNA]</scope>
    <source>
        <strain evidence="4">J235TASD1</strain>
    </source>
</reference>
<feature type="region of interest" description="Disordered" evidence="2">
    <location>
        <begin position="394"/>
        <end position="439"/>
    </location>
</feature>
<organism evidence="3 4">
    <name type="scientific">Microdochium bolleyi</name>
    <dbReference type="NCBI Taxonomy" id="196109"/>
    <lineage>
        <taxon>Eukaryota</taxon>
        <taxon>Fungi</taxon>
        <taxon>Dikarya</taxon>
        <taxon>Ascomycota</taxon>
        <taxon>Pezizomycotina</taxon>
        <taxon>Sordariomycetes</taxon>
        <taxon>Xylariomycetidae</taxon>
        <taxon>Xylariales</taxon>
        <taxon>Microdochiaceae</taxon>
        <taxon>Microdochium</taxon>
    </lineage>
</organism>
<dbReference type="AlphaFoldDB" id="A0A136IV46"/>
<keyword evidence="1" id="KW-0175">Coiled coil</keyword>
<evidence type="ECO:0000256" key="1">
    <source>
        <dbReference type="SAM" id="Coils"/>
    </source>
</evidence>
<feature type="compositionally biased region" description="Low complexity" evidence="2">
    <location>
        <begin position="623"/>
        <end position="632"/>
    </location>
</feature>
<gene>
    <name evidence="3" type="ORF">Micbo1qcDRAFT_197199</name>
</gene>
<feature type="compositionally biased region" description="Gly residues" evidence="2">
    <location>
        <begin position="613"/>
        <end position="622"/>
    </location>
</feature>